<organism evidence="1 2">
    <name type="scientific">Arenimonas oryziterrae DSM 21050 = YC6267</name>
    <dbReference type="NCBI Taxonomy" id="1121015"/>
    <lineage>
        <taxon>Bacteria</taxon>
        <taxon>Pseudomonadati</taxon>
        <taxon>Pseudomonadota</taxon>
        <taxon>Gammaproteobacteria</taxon>
        <taxon>Lysobacterales</taxon>
        <taxon>Lysobacteraceae</taxon>
        <taxon>Arenimonas</taxon>
    </lineage>
</organism>
<dbReference type="Proteomes" id="UP000029385">
    <property type="component" value="Unassembled WGS sequence"/>
</dbReference>
<protein>
    <recommendedName>
        <fullName evidence="3">DUF4845 domain-containing protein</fullName>
    </recommendedName>
</protein>
<dbReference type="Pfam" id="PF16137">
    <property type="entry name" value="DUF4845"/>
    <property type="match status" value="1"/>
</dbReference>
<dbReference type="EMBL" id="AVCI01000045">
    <property type="protein sequence ID" value="KFN41134.1"/>
    <property type="molecule type" value="Genomic_DNA"/>
</dbReference>
<dbReference type="AlphaFoldDB" id="A0A091AQ50"/>
<dbReference type="InterPro" id="IPR032314">
    <property type="entry name" value="DUF4845"/>
</dbReference>
<keyword evidence="2" id="KW-1185">Reference proteome</keyword>
<dbReference type="PATRIC" id="fig|1121015.4.peg.2566"/>
<comment type="caution">
    <text evidence="1">The sequence shown here is derived from an EMBL/GenBank/DDBJ whole genome shotgun (WGS) entry which is preliminary data.</text>
</comment>
<evidence type="ECO:0000313" key="2">
    <source>
        <dbReference type="Proteomes" id="UP000029385"/>
    </source>
</evidence>
<accession>A0A091AQ50</accession>
<proteinExistence type="predicted"/>
<dbReference type="eggNOG" id="COG4969">
    <property type="taxonomic scope" value="Bacteria"/>
</dbReference>
<dbReference type="STRING" id="1121015.GCA_000420545_00155"/>
<name>A0A091AQ50_9GAMM</name>
<gene>
    <name evidence="1" type="ORF">N789_04410</name>
</gene>
<sequence length="111" mass="12473">MTLIGFIMVLLVVCVFAAVGMKLVPIYSEYMSVKSAMNSVAKEGVGNKDIGDIQVMLQRRFDIDYVTSINAKQLRFAPGAGTKKLNMNYEVRTPFVYNVDFVVKFDYSVEL</sequence>
<evidence type="ECO:0000313" key="1">
    <source>
        <dbReference type="EMBL" id="KFN41134.1"/>
    </source>
</evidence>
<evidence type="ECO:0008006" key="3">
    <source>
        <dbReference type="Google" id="ProtNLM"/>
    </source>
</evidence>
<reference evidence="1 2" key="1">
    <citation type="submission" date="2013-09" db="EMBL/GenBank/DDBJ databases">
        <title>Genome sequencing of Arenimonas oryziterrae.</title>
        <authorList>
            <person name="Chen F."/>
            <person name="Wang G."/>
        </authorList>
    </citation>
    <scope>NUCLEOTIDE SEQUENCE [LARGE SCALE GENOMIC DNA]</scope>
    <source>
        <strain evidence="1 2">YC6267</strain>
    </source>
</reference>